<dbReference type="Proteomes" id="UP000824082">
    <property type="component" value="Unassembled WGS sequence"/>
</dbReference>
<dbReference type="InterPro" id="IPR031107">
    <property type="entry name" value="Small_HSP"/>
</dbReference>
<comment type="similarity">
    <text evidence="1 2">Belongs to the small heat shock protein (HSP20) family.</text>
</comment>
<dbReference type="EMBL" id="DVMX01000076">
    <property type="protein sequence ID" value="HIU41666.1"/>
    <property type="molecule type" value="Genomic_DNA"/>
</dbReference>
<dbReference type="Pfam" id="PF00011">
    <property type="entry name" value="HSP20"/>
    <property type="match status" value="1"/>
</dbReference>
<evidence type="ECO:0000259" key="3">
    <source>
        <dbReference type="PROSITE" id="PS01031"/>
    </source>
</evidence>
<gene>
    <name evidence="4" type="ORF">IAD19_03850</name>
</gene>
<accession>A0A9D1LK45</accession>
<proteinExistence type="inferred from homology"/>
<dbReference type="PANTHER" id="PTHR11527">
    <property type="entry name" value="HEAT-SHOCK PROTEIN 20 FAMILY MEMBER"/>
    <property type="match status" value="1"/>
</dbReference>
<dbReference type="PROSITE" id="PS01031">
    <property type="entry name" value="SHSP"/>
    <property type="match status" value="1"/>
</dbReference>
<dbReference type="InterPro" id="IPR008978">
    <property type="entry name" value="HSP20-like_chaperone"/>
</dbReference>
<dbReference type="InterPro" id="IPR002068">
    <property type="entry name" value="A-crystallin/Hsp20_dom"/>
</dbReference>
<evidence type="ECO:0000313" key="5">
    <source>
        <dbReference type="Proteomes" id="UP000824082"/>
    </source>
</evidence>
<dbReference type="AlphaFoldDB" id="A0A9D1LK45"/>
<feature type="domain" description="SHSP" evidence="3">
    <location>
        <begin position="25"/>
        <end position="138"/>
    </location>
</feature>
<reference evidence="4" key="2">
    <citation type="journal article" date="2021" name="PeerJ">
        <title>Extensive microbial diversity within the chicken gut microbiome revealed by metagenomics and culture.</title>
        <authorList>
            <person name="Gilroy R."/>
            <person name="Ravi A."/>
            <person name="Getino M."/>
            <person name="Pursley I."/>
            <person name="Horton D.L."/>
            <person name="Alikhan N.F."/>
            <person name="Baker D."/>
            <person name="Gharbi K."/>
            <person name="Hall N."/>
            <person name="Watson M."/>
            <person name="Adriaenssens E.M."/>
            <person name="Foster-Nyarko E."/>
            <person name="Jarju S."/>
            <person name="Secka A."/>
            <person name="Antonio M."/>
            <person name="Oren A."/>
            <person name="Chaudhuri R.R."/>
            <person name="La Ragione R."/>
            <person name="Hildebrand F."/>
            <person name="Pallen M.J."/>
        </authorList>
    </citation>
    <scope>NUCLEOTIDE SEQUENCE</scope>
    <source>
        <strain evidence="4">4509</strain>
    </source>
</reference>
<sequence length="138" mass="16059">MLPSIFGEDLFDDFMDFPFRTTRGYQNTHGLMQTDIRETKDGYELDVDLPGFDKKDINLELKDGYLTIRANRNEEKEDKRHHYLRKERFTGSCSRSFYVGENVQETDVHAKFDNGILKLSFPKEEPKQLSGGSNIAIE</sequence>
<evidence type="ECO:0000313" key="4">
    <source>
        <dbReference type="EMBL" id="HIU41666.1"/>
    </source>
</evidence>
<name>A0A9D1LK45_9FIRM</name>
<dbReference type="CDD" id="cd06471">
    <property type="entry name" value="ACD_LpsHSP_like"/>
    <property type="match status" value="1"/>
</dbReference>
<protein>
    <submittedName>
        <fullName evidence="4">Hsp20/alpha crystallin family protein</fullName>
    </submittedName>
</protein>
<organism evidence="4 5">
    <name type="scientific">Candidatus Egerieicola faecale</name>
    <dbReference type="NCBI Taxonomy" id="2840774"/>
    <lineage>
        <taxon>Bacteria</taxon>
        <taxon>Bacillati</taxon>
        <taxon>Bacillota</taxon>
        <taxon>Clostridia</taxon>
        <taxon>Eubacteriales</taxon>
        <taxon>Oscillospiraceae</taxon>
        <taxon>Oscillospiraceae incertae sedis</taxon>
        <taxon>Candidatus Egerieicola</taxon>
    </lineage>
</organism>
<dbReference type="SUPFAM" id="SSF49764">
    <property type="entry name" value="HSP20-like chaperones"/>
    <property type="match status" value="1"/>
</dbReference>
<evidence type="ECO:0000256" key="2">
    <source>
        <dbReference type="RuleBase" id="RU003616"/>
    </source>
</evidence>
<comment type="caution">
    <text evidence="4">The sequence shown here is derived from an EMBL/GenBank/DDBJ whole genome shotgun (WGS) entry which is preliminary data.</text>
</comment>
<evidence type="ECO:0000256" key="1">
    <source>
        <dbReference type="PROSITE-ProRule" id="PRU00285"/>
    </source>
</evidence>
<dbReference type="Gene3D" id="2.60.40.790">
    <property type="match status" value="1"/>
</dbReference>
<reference evidence="4" key="1">
    <citation type="submission" date="2020-10" db="EMBL/GenBank/DDBJ databases">
        <authorList>
            <person name="Gilroy R."/>
        </authorList>
    </citation>
    <scope>NUCLEOTIDE SEQUENCE</scope>
    <source>
        <strain evidence="4">4509</strain>
    </source>
</reference>